<reference evidence="1" key="1">
    <citation type="journal article" date="2021" name="Proc. Natl. Acad. Sci. U.S.A.">
        <title>A Catalog of Tens of Thousands of Viruses from Human Metagenomes Reveals Hidden Associations with Chronic Diseases.</title>
        <authorList>
            <person name="Tisza M.J."/>
            <person name="Buck C.B."/>
        </authorList>
    </citation>
    <scope>NUCLEOTIDE SEQUENCE</scope>
    <source>
        <strain evidence="1">Ct0Xn2</strain>
    </source>
</reference>
<evidence type="ECO:0000313" key="1">
    <source>
        <dbReference type="EMBL" id="DAD85560.1"/>
    </source>
</evidence>
<dbReference type="EMBL" id="BK014984">
    <property type="protein sequence ID" value="DAD85560.1"/>
    <property type="molecule type" value="Genomic_DNA"/>
</dbReference>
<name>A0A8S5MTT5_9CAUD</name>
<organism evidence="1">
    <name type="scientific">Siphoviridae sp. ct0Xn2</name>
    <dbReference type="NCBI Taxonomy" id="2826267"/>
    <lineage>
        <taxon>Viruses</taxon>
        <taxon>Duplodnaviria</taxon>
        <taxon>Heunggongvirae</taxon>
        <taxon>Uroviricota</taxon>
        <taxon>Caudoviricetes</taxon>
    </lineage>
</organism>
<sequence>MRDKERILMIIISRIIPGLTSCTAKKEDYIRPFIFNTHELKAGDLVMTNTTIFPNEFMVGFVHEVKSDCVVIREIGSKKLCNYYNETFSVINKEKLGYEILEGVQYKTYQKVLKAFSKYTSYSTRFRSIEFSGNTCTVTSRIMFKNDKNGEISFEYNQKTKISDIGKLLEKAGL</sequence>
<proteinExistence type="predicted"/>
<accession>A0A8S5MTT5</accession>
<protein>
    <submittedName>
        <fullName evidence="1">Cell shape-determining protein</fullName>
    </submittedName>
</protein>